<feature type="region of interest" description="Disordered" evidence="1">
    <location>
        <begin position="67"/>
        <end position="91"/>
    </location>
</feature>
<name>A0A024SEC8_HYPJR</name>
<evidence type="ECO:0000313" key="3">
    <source>
        <dbReference type="EMBL" id="ETS03694.1"/>
    </source>
</evidence>
<dbReference type="KEGG" id="trr:M419DRAFT_74171"/>
<dbReference type="HOGENOM" id="CLU_799716_0_0_1"/>
<dbReference type="EMBL" id="KI911142">
    <property type="protein sequence ID" value="ETS03694.1"/>
    <property type="molecule type" value="Genomic_DNA"/>
</dbReference>
<proteinExistence type="predicted"/>
<evidence type="ECO:0000313" key="4">
    <source>
        <dbReference type="Proteomes" id="UP000024376"/>
    </source>
</evidence>
<sequence length="347" mass="38439">MPEKPRDLLQRFHGGLRLRSRVDHGNVSRASTPTPTAGASLVRPPTEPALELSLGPFQATDIAVESPATVSQTAPNLPLGEESSPEPRPSNVERLWDEAYDAIKKDDAKLVEGYERILSQYLSGEGSIADSAAASLNTINSINRHTRREQMNELVRIGLRRMRRAAKTKSDGLGATMEIVHSLKEMVNTAIAAVPQASIAWAGVWVSLGMFENAVNEAASNRDGIEYVITRIRWYGNLSNVLLEGSDLDGTAVSGMKNELEARLAELYKALLAYQIKSVCYYYRNRAYNFLRDLVKLDNWAVNLQDIQKAEDSLRHDIGGFGNQQIRTRLEDIVGHVVKIRSGRSKV</sequence>
<feature type="region of interest" description="Disordered" evidence="1">
    <location>
        <begin position="13"/>
        <end position="48"/>
    </location>
</feature>
<evidence type="ECO:0000259" key="2">
    <source>
        <dbReference type="Pfam" id="PF17100"/>
    </source>
</evidence>
<reference evidence="4" key="1">
    <citation type="journal article" date="2013" name="Ind. Biotechnol.">
        <title>Comparative genomics analysis of Trichoderma reesei strains.</title>
        <authorList>
            <person name="Koike H."/>
            <person name="Aerts A."/>
            <person name="LaButti K."/>
            <person name="Grigoriev I.V."/>
            <person name="Baker S.E."/>
        </authorList>
    </citation>
    <scope>NUCLEOTIDE SEQUENCE [LARGE SCALE GENOMIC DNA]</scope>
    <source>
        <strain evidence="4">ATCC 56765 / BCRC 32924 / NRRL 11460 / Rut C-30</strain>
    </source>
</reference>
<dbReference type="Proteomes" id="UP000024376">
    <property type="component" value="Unassembled WGS sequence"/>
</dbReference>
<protein>
    <recommendedName>
        <fullName evidence="2">NWD NACHT-NTPase N-terminal domain-containing protein</fullName>
    </recommendedName>
</protein>
<dbReference type="AlphaFoldDB" id="A0A024SEC8"/>
<dbReference type="Pfam" id="PF17100">
    <property type="entry name" value="NACHT_N"/>
    <property type="match status" value="1"/>
</dbReference>
<feature type="compositionally biased region" description="Polar residues" evidence="1">
    <location>
        <begin position="28"/>
        <end position="37"/>
    </location>
</feature>
<evidence type="ECO:0000256" key="1">
    <source>
        <dbReference type="SAM" id="MobiDB-lite"/>
    </source>
</evidence>
<feature type="domain" description="NWD NACHT-NTPase N-terminal" evidence="2">
    <location>
        <begin position="93"/>
        <end position="317"/>
    </location>
</feature>
<accession>A0A024SEC8</accession>
<organism evidence="3 4">
    <name type="scientific">Hypocrea jecorina (strain ATCC 56765 / BCRC 32924 / NRRL 11460 / Rut C-30)</name>
    <name type="common">Trichoderma reesei</name>
    <dbReference type="NCBI Taxonomy" id="1344414"/>
    <lineage>
        <taxon>Eukaryota</taxon>
        <taxon>Fungi</taxon>
        <taxon>Dikarya</taxon>
        <taxon>Ascomycota</taxon>
        <taxon>Pezizomycotina</taxon>
        <taxon>Sordariomycetes</taxon>
        <taxon>Hypocreomycetidae</taxon>
        <taxon>Hypocreales</taxon>
        <taxon>Hypocreaceae</taxon>
        <taxon>Trichoderma</taxon>
    </lineage>
</organism>
<gene>
    <name evidence="3" type="ORF">M419DRAFT_74171</name>
</gene>
<dbReference type="InterPro" id="IPR031359">
    <property type="entry name" value="NACHT_N"/>
</dbReference>